<feature type="compositionally biased region" description="Basic and acidic residues" evidence="1">
    <location>
        <begin position="77"/>
        <end position="86"/>
    </location>
</feature>
<organism evidence="2 3">
    <name type="scientific">Desulfobacter latus</name>
    <dbReference type="NCBI Taxonomy" id="2292"/>
    <lineage>
        <taxon>Bacteria</taxon>
        <taxon>Pseudomonadati</taxon>
        <taxon>Thermodesulfobacteriota</taxon>
        <taxon>Desulfobacteria</taxon>
        <taxon>Desulfobacterales</taxon>
        <taxon>Desulfobacteraceae</taxon>
        <taxon>Desulfobacter</taxon>
    </lineage>
</organism>
<evidence type="ECO:0000256" key="1">
    <source>
        <dbReference type="SAM" id="MobiDB-lite"/>
    </source>
</evidence>
<dbReference type="Proteomes" id="UP000553343">
    <property type="component" value="Unassembled WGS sequence"/>
</dbReference>
<dbReference type="EMBL" id="JACADJ010000001">
    <property type="protein sequence ID" value="NWH03498.1"/>
    <property type="molecule type" value="Genomic_DNA"/>
</dbReference>
<name>A0A850T5B7_9BACT</name>
<evidence type="ECO:0000313" key="3">
    <source>
        <dbReference type="Proteomes" id="UP000553343"/>
    </source>
</evidence>
<evidence type="ECO:0000313" key="2">
    <source>
        <dbReference type="EMBL" id="NWH03498.1"/>
    </source>
</evidence>
<dbReference type="AlphaFoldDB" id="A0A850T5B7"/>
<reference evidence="2 3" key="1">
    <citation type="submission" date="2020-06" db="EMBL/GenBank/DDBJ databases">
        <title>High-quality draft genome of sulfate reducer Desulfobacter latus type strain AcrS2 isolated from marine sediment.</title>
        <authorList>
            <person name="Hoppe M."/>
            <person name="Larsen C.K."/>
            <person name="Marshall I.P.G."/>
            <person name="Schramm A."/>
            <person name="Marietou A.G."/>
        </authorList>
    </citation>
    <scope>NUCLEOTIDE SEQUENCE [LARGE SCALE GENOMIC DNA]</scope>
    <source>
        <strain evidence="2 3">AcRS2</strain>
    </source>
</reference>
<protein>
    <submittedName>
        <fullName evidence="2">Uncharacterized protein</fullName>
    </submittedName>
</protein>
<proteinExistence type="predicted"/>
<gene>
    <name evidence="2" type="ORF">HXW94_00550</name>
</gene>
<comment type="caution">
    <text evidence="2">The sequence shown here is derived from an EMBL/GenBank/DDBJ whole genome shotgun (WGS) entry which is preliminary data.</text>
</comment>
<keyword evidence="3" id="KW-1185">Reference proteome</keyword>
<feature type="region of interest" description="Disordered" evidence="1">
    <location>
        <begin position="77"/>
        <end position="128"/>
    </location>
</feature>
<accession>A0A850T5B7</accession>
<sequence length="128" mass="14610">MAEIKDIVLIYLEDAPVSFARIEDIMPDRKKDWYQIRLLMLQIPLQVVTWILKAEYINGDDFFMNGKSIRLEKVEAPALPGEHDDLPETSPENGKEIDAGESADSAEKNQGNIISFFKRKNRGNSQKT</sequence>